<protein>
    <recommendedName>
        <fullName evidence="2">DUF7144 domain-containing protein</fullName>
    </recommendedName>
</protein>
<proteinExistence type="predicted"/>
<evidence type="ECO:0000256" key="1">
    <source>
        <dbReference type="SAM" id="Phobius"/>
    </source>
</evidence>
<keyword evidence="4" id="KW-1185">Reference proteome</keyword>
<feature type="transmembrane region" description="Helical" evidence="1">
    <location>
        <begin position="44"/>
        <end position="63"/>
    </location>
</feature>
<dbReference type="OrthoDB" id="4482242at2"/>
<dbReference type="Pfam" id="PF23636">
    <property type="entry name" value="DUF7144"/>
    <property type="match status" value="1"/>
</dbReference>
<dbReference type="STRING" id="504805.SAMN05421505_112150"/>
<feature type="domain" description="DUF7144" evidence="2">
    <location>
        <begin position="1"/>
        <end position="112"/>
    </location>
</feature>
<dbReference type="AlphaFoldDB" id="A0A1G8AGE8"/>
<evidence type="ECO:0000259" key="2">
    <source>
        <dbReference type="Pfam" id="PF23636"/>
    </source>
</evidence>
<reference evidence="3 4" key="1">
    <citation type="submission" date="2016-10" db="EMBL/GenBank/DDBJ databases">
        <authorList>
            <person name="de Groot N.N."/>
        </authorList>
    </citation>
    <scope>NUCLEOTIDE SEQUENCE [LARGE SCALE GENOMIC DNA]</scope>
    <source>
        <strain evidence="3 4">CPCC 201354</strain>
    </source>
</reference>
<dbReference type="EMBL" id="FNCN01000012">
    <property type="protein sequence ID" value="SDH20075.1"/>
    <property type="molecule type" value="Genomic_DNA"/>
</dbReference>
<keyword evidence="1" id="KW-0472">Membrane</keyword>
<feature type="transmembrane region" description="Helical" evidence="1">
    <location>
        <begin position="70"/>
        <end position="87"/>
    </location>
</feature>
<keyword evidence="1" id="KW-1133">Transmembrane helix</keyword>
<keyword evidence="1" id="KW-0812">Transmembrane</keyword>
<evidence type="ECO:0000313" key="4">
    <source>
        <dbReference type="Proteomes" id="UP000198923"/>
    </source>
</evidence>
<feature type="transmembrane region" description="Helical" evidence="1">
    <location>
        <begin position="93"/>
        <end position="111"/>
    </location>
</feature>
<accession>A0A1G8AGE8</accession>
<dbReference type="Proteomes" id="UP000198923">
    <property type="component" value="Unassembled WGS sequence"/>
</dbReference>
<dbReference type="InterPro" id="IPR055568">
    <property type="entry name" value="DUF7144"/>
</dbReference>
<organism evidence="3 4">
    <name type="scientific">Sinosporangium album</name>
    <dbReference type="NCBI Taxonomy" id="504805"/>
    <lineage>
        <taxon>Bacteria</taxon>
        <taxon>Bacillati</taxon>
        <taxon>Actinomycetota</taxon>
        <taxon>Actinomycetes</taxon>
        <taxon>Streptosporangiales</taxon>
        <taxon>Streptosporangiaceae</taxon>
        <taxon>Sinosporangium</taxon>
    </lineage>
</organism>
<name>A0A1G8AGE8_9ACTN</name>
<evidence type="ECO:0000313" key="3">
    <source>
        <dbReference type="EMBL" id="SDH20075.1"/>
    </source>
</evidence>
<gene>
    <name evidence="3" type="ORF">SAMN05421505_112150</name>
</gene>
<sequence length="117" mass="13116">MFAATILVVLGIWSFLQGLAAIFQGHFFVVQPGYIYSIGTTGWGWVHLILGILLFIIGICLFLGQTWARVLGVILAAISAVLNFLFIPFYPLWSIVLIAVDIFVIWALLTIRRQDVY</sequence>